<accession>A0ABV1E2L7</accession>
<evidence type="ECO:0000256" key="1">
    <source>
        <dbReference type="SAM" id="Phobius"/>
    </source>
</evidence>
<keyword evidence="1" id="KW-1133">Transmembrane helix</keyword>
<feature type="transmembrane region" description="Helical" evidence="1">
    <location>
        <begin position="31"/>
        <end position="55"/>
    </location>
</feature>
<sequence length="124" mass="14284">MMKRDILLVILISLVVYNAVPLINLLFPASVLYTFLTDLWILNAFFSLVCPIFFCRKYGFQFWISFVICAMFLVTMFLFYNASAFLFFVIYLVLSLIGCGIGAGLHRLKRRKKAENAADCMPKE</sequence>
<keyword evidence="3" id="KW-1185">Reference proteome</keyword>
<keyword evidence="1" id="KW-0472">Membrane</keyword>
<feature type="transmembrane region" description="Helical" evidence="1">
    <location>
        <begin position="62"/>
        <end position="80"/>
    </location>
</feature>
<comment type="caution">
    <text evidence="2">The sequence shown here is derived from an EMBL/GenBank/DDBJ whole genome shotgun (WGS) entry which is preliminary data.</text>
</comment>
<dbReference type="EMBL" id="JBBMFD010000029">
    <property type="protein sequence ID" value="MEQ2441543.1"/>
    <property type="molecule type" value="Genomic_DNA"/>
</dbReference>
<feature type="transmembrane region" description="Helical" evidence="1">
    <location>
        <begin position="86"/>
        <end position="105"/>
    </location>
</feature>
<name>A0ABV1E2L7_9FIRM</name>
<organism evidence="2 3">
    <name type="scientific">Solibaculum intestinale</name>
    <dbReference type="NCBI Taxonomy" id="3133165"/>
    <lineage>
        <taxon>Bacteria</taxon>
        <taxon>Bacillati</taxon>
        <taxon>Bacillota</taxon>
        <taxon>Clostridia</taxon>
        <taxon>Eubacteriales</taxon>
        <taxon>Oscillospiraceae</taxon>
        <taxon>Solibaculum</taxon>
    </lineage>
</organism>
<dbReference type="Proteomes" id="UP001489509">
    <property type="component" value="Unassembled WGS sequence"/>
</dbReference>
<reference evidence="2 3" key="1">
    <citation type="submission" date="2024-03" db="EMBL/GenBank/DDBJ databases">
        <title>Human intestinal bacterial collection.</title>
        <authorList>
            <person name="Pauvert C."/>
            <person name="Hitch T.C.A."/>
            <person name="Clavel T."/>
        </authorList>
    </citation>
    <scope>NUCLEOTIDE SEQUENCE [LARGE SCALE GENOMIC DNA]</scope>
    <source>
        <strain evidence="2 3">CLA-JM-H44</strain>
    </source>
</reference>
<keyword evidence="1" id="KW-0812">Transmembrane</keyword>
<dbReference type="RefSeq" id="WP_349220692.1">
    <property type="nucleotide sequence ID" value="NZ_JBBMFD010000029.1"/>
</dbReference>
<evidence type="ECO:0000313" key="2">
    <source>
        <dbReference type="EMBL" id="MEQ2441543.1"/>
    </source>
</evidence>
<protein>
    <submittedName>
        <fullName evidence="2">Uncharacterized protein</fullName>
    </submittedName>
</protein>
<gene>
    <name evidence="2" type="ORF">WMO26_11960</name>
</gene>
<evidence type="ECO:0000313" key="3">
    <source>
        <dbReference type="Proteomes" id="UP001489509"/>
    </source>
</evidence>
<proteinExistence type="predicted"/>